<organism evidence="1 2">
    <name type="scientific">Entomophthora muscae</name>
    <dbReference type="NCBI Taxonomy" id="34485"/>
    <lineage>
        <taxon>Eukaryota</taxon>
        <taxon>Fungi</taxon>
        <taxon>Fungi incertae sedis</taxon>
        <taxon>Zoopagomycota</taxon>
        <taxon>Entomophthoromycotina</taxon>
        <taxon>Entomophthoromycetes</taxon>
        <taxon>Entomophthorales</taxon>
        <taxon>Entomophthoraceae</taxon>
        <taxon>Entomophthora</taxon>
    </lineage>
</organism>
<reference evidence="1" key="1">
    <citation type="submission" date="2022-04" db="EMBL/GenBank/DDBJ databases">
        <title>Genome of the entomopathogenic fungus Entomophthora muscae.</title>
        <authorList>
            <person name="Elya C."/>
            <person name="Lovett B.R."/>
            <person name="Lee E."/>
            <person name="Macias A.M."/>
            <person name="Hajek A.E."/>
            <person name="De Bivort B.L."/>
            <person name="Kasson M.T."/>
            <person name="De Fine Licht H.H."/>
            <person name="Stajich J.E."/>
        </authorList>
    </citation>
    <scope>NUCLEOTIDE SEQUENCE</scope>
    <source>
        <strain evidence="1">Berkeley</strain>
    </source>
</reference>
<gene>
    <name evidence="1" type="ORF">DSO57_1037789</name>
</gene>
<protein>
    <submittedName>
        <fullName evidence="1">Uncharacterized protein</fullName>
    </submittedName>
</protein>
<dbReference type="EMBL" id="QTSX02003975">
    <property type="protein sequence ID" value="KAJ9067572.1"/>
    <property type="molecule type" value="Genomic_DNA"/>
</dbReference>
<sequence>MCGLVEYKAGLGWGWLIMKQSKLWVVGFIFPNELCERFSFFGTRALLNQYLKAGFGMSEAQAKAYVHLFNALVCLFPILGGAISDSYLGKFQTVILFSSLHTLGNVLMTLFSVDGLVGDFGTYPLWSFLLPTVLVALGSGCAKPCVTSHAGDQFRGAKGLDKFYAAYILAMNIGILLAVTSIPMLKDGVECFGGACYPLAYAVPALAVLLSLVIFACGRCYYRVIPPQGEFLPWKLCRLVGHALSRKMQGDIADDWLELAGDAYSVDLIQEARQFLHVVGMFVPLVFAWGLHEQNATEWQNQYEMMEKRVFGFKVPTEACSMYGAFLVIGFIPLVSFGVFPWLDSVGVKLTAGMRVAIGYCFVLSSFFISTILKYWVTENATNQVLKNNVTVSCEGCLNGAWQIPQWVLFSLGDAILIPACNLFAYSHVGDKMKAIAVSIIFLSVAMGNFVVIGLEPILSHLHERIHRQWSYVILSSIFFLGYVLLLKLWFNPHNSPSFSLY</sequence>
<comment type="caution">
    <text evidence="1">The sequence shown here is derived from an EMBL/GenBank/DDBJ whole genome shotgun (WGS) entry which is preliminary data.</text>
</comment>
<evidence type="ECO:0000313" key="2">
    <source>
        <dbReference type="Proteomes" id="UP001165960"/>
    </source>
</evidence>
<name>A0ACC2SZ69_9FUNG</name>
<proteinExistence type="predicted"/>
<evidence type="ECO:0000313" key="1">
    <source>
        <dbReference type="EMBL" id="KAJ9067572.1"/>
    </source>
</evidence>
<keyword evidence="2" id="KW-1185">Reference proteome</keyword>
<dbReference type="Proteomes" id="UP001165960">
    <property type="component" value="Unassembled WGS sequence"/>
</dbReference>
<accession>A0ACC2SZ69</accession>